<proteinExistence type="inferred from homology"/>
<evidence type="ECO:0000256" key="5">
    <source>
        <dbReference type="ARBA" id="ARBA00023077"/>
    </source>
</evidence>
<dbReference type="Pfam" id="PF00593">
    <property type="entry name" value="TonB_dep_Rec_b-barrel"/>
    <property type="match status" value="1"/>
</dbReference>
<dbReference type="Gene3D" id="2.170.130.10">
    <property type="entry name" value="TonB-dependent receptor, plug domain"/>
    <property type="match status" value="1"/>
</dbReference>
<evidence type="ECO:0000256" key="2">
    <source>
        <dbReference type="ARBA" id="ARBA00022448"/>
    </source>
</evidence>
<dbReference type="InterPro" id="IPR036942">
    <property type="entry name" value="Beta-barrel_TonB_sf"/>
</dbReference>
<keyword evidence="4 8" id="KW-0812">Transmembrane</keyword>
<feature type="signal peptide" evidence="10">
    <location>
        <begin position="1"/>
        <end position="28"/>
    </location>
</feature>
<dbReference type="SUPFAM" id="SSF56935">
    <property type="entry name" value="Porins"/>
    <property type="match status" value="1"/>
</dbReference>
<gene>
    <name evidence="13" type="ORF">D9T18_18205</name>
</gene>
<evidence type="ECO:0000256" key="1">
    <source>
        <dbReference type="ARBA" id="ARBA00004571"/>
    </source>
</evidence>
<dbReference type="InterPro" id="IPR037066">
    <property type="entry name" value="Plug_dom_sf"/>
</dbReference>
<comment type="similarity">
    <text evidence="8 9">Belongs to the TonB-dependent receptor family.</text>
</comment>
<evidence type="ECO:0000256" key="3">
    <source>
        <dbReference type="ARBA" id="ARBA00022452"/>
    </source>
</evidence>
<dbReference type="Proteomes" id="UP000279995">
    <property type="component" value="Chromosome II"/>
</dbReference>
<dbReference type="AlphaFoldDB" id="A0AAD0U7A5"/>
<dbReference type="PROSITE" id="PS52016">
    <property type="entry name" value="TONB_DEPENDENT_REC_3"/>
    <property type="match status" value="1"/>
</dbReference>
<dbReference type="GO" id="GO:0009279">
    <property type="term" value="C:cell outer membrane"/>
    <property type="evidence" value="ECO:0007669"/>
    <property type="project" value="UniProtKB-SubCell"/>
</dbReference>
<dbReference type="Gene3D" id="2.40.170.20">
    <property type="entry name" value="TonB-dependent receptor, beta-barrel domain"/>
    <property type="match status" value="1"/>
</dbReference>
<keyword evidence="3 8" id="KW-1134">Transmembrane beta strand</keyword>
<dbReference type="EMBL" id="CP033066">
    <property type="protein sequence ID" value="AYM88619.1"/>
    <property type="molecule type" value="Genomic_DNA"/>
</dbReference>
<evidence type="ECO:0000256" key="7">
    <source>
        <dbReference type="ARBA" id="ARBA00023237"/>
    </source>
</evidence>
<keyword evidence="2 8" id="KW-0813">Transport</keyword>
<dbReference type="RefSeq" id="WP_121638469.1">
    <property type="nucleotide sequence ID" value="NZ_CP033066.1"/>
</dbReference>
<dbReference type="Pfam" id="PF07715">
    <property type="entry name" value="Plug"/>
    <property type="match status" value="1"/>
</dbReference>
<keyword evidence="6 8" id="KW-0472">Membrane</keyword>
<evidence type="ECO:0000313" key="13">
    <source>
        <dbReference type="EMBL" id="AYM88619.1"/>
    </source>
</evidence>
<dbReference type="InterPro" id="IPR039426">
    <property type="entry name" value="TonB-dep_rcpt-like"/>
</dbReference>
<evidence type="ECO:0000256" key="9">
    <source>
        <dbReference type="RuleBase" id="RU003357"/>
    </source>
</evidence>
<evidence type="ECO:0000256" key="6">
    <source>
        <dbReference type="ARBA" id="ARBA00023136"/>
    </source>
</evidence>
<feature type="domain" description="TonB-dependent receptor plug" evidence="12">
    <location>
        <begin position="53"/>
        <end position="165"/>
    </location>
</feature>
<evidence type="ECO:0000256" key="10">
    <source>
        <dbReference type="SAM" id="SignalP"/>
    </source>
</evidence>
<keyword evidence="5 9" id="KW-0798">TonB box</keyword>
<reference evidence="13 14" key="1">
    <citation type="submission" date="2018-10" db="EMBL/GenBank/DDBJ databases">
        <title>Complete Genome Sequence and Transcriptomic Profiles of a Marine Bacterium, Pseudoalteromonas agarivorans Hao 2018.</title>
        <authorList>
            <person name="Hao L."/>
        </authorList>
    </citation>
    <scope>NUCLEOTIDE SEQUENCE [LARGE SCALE GENOMIC DNA]</scope>
    <source>
        <strain evidence="13 14">Hao 2018</strain>
    </source>
</reference>
<feature type="domain" description="TonB-dependent receptor-like beta-barrel" evidence="11">
    <location>
        <begin position="393"/>
        <end position="916"/>
    </location>
</feature>
<dbReference type="PANTHER" id="PTHR47234:SF2">
    <property type="entry name" value="TONB-DEPENDENT RECEPTOR"/>
    <property type="match status" value="1"/>
</dbReference>
<keyword evidence="13" id="KW-0675">Receptor</keyword>
<feature type="chain" id="PRO_5042171397" evidence="10">
    <location>
        <begin position="29"/>
        <end position="950"/>
    </location>
</feature>
<keyword evidence="10" id="KW-0732">Signal</keyword>
<name>A0AAD0U7A5_9GAMM</name>
<evidence type="ECO:0000313" key="14">
    <source>
        <dbReference type="Proteomes" id="UP000279995"/>
    </source>
</evidence>
<organism evidence="13 14">
    <name type="scientific">Pseudoalteromonas agarivorans</name>
    <dbReference type="NCBI Taxonomy" id="176102"/>
    <lineage>
        <taxon>Bacteria</taxon>
        <taxon>Pseudomonadati</taxon>
        <taxon>Pseudomonadota</taxon>
        <taxon>Gammaproteobacteria</taxon>
        <taxon>Alteromonadales</taxon>
        <taxon>Pseudoalteromonadaceae</taxon>
        <taxon>Pseudoalteromonas</taxon>
    </lineage>
</organism>
<dbReference type="InterPro" id="IPR000531">
    <property type="entry name" value="Beta-barrel_TonB"/>
</dbReference>
<evidence type="ECO:0000256" key="8">
    <source>
        <dbReference type="PROSITE-ProRule" id="PRU01360"/>
    </source>
</evidence>
<dbReference type="InterPro" id="IPR012910">
    <property type="entry name" value="Plug_dom"/>
</dbReference>
<evidence type="ECO:0000259" key="11">
    <source>
        <dbReference type="Pfam" id="PF00593"/>
    </source>
</evidence>
<keyword evidence="7 8" id="KW-0998">Cell outer membrane</keyword>
<evidence type="ECO:0000256" key="4">
    <source>
        <dbReference type="ARBA" id="ARBA00022692"/>
    </source>
</evidence>
<accession>A0AAD0U7A5</accession>
<comment type="subcellular location">
    <subcellularLocation>
        <location evidence="1 8">Cell outer membrane</location>
        <topology evidence="1 8">Multi-pass membrane protein</topology>
    </subcellularLocation>
</comment>
<dbReference type="PANTHER" id="PTHR47234">
    <property type="match status" value="1"/>
</dbReference>
<sequence>MKTFNIVSHSIKAALCLSTAGLAFSSLAAEEDEKKLERIEVTGSKISRVGAIAPAPVTVISGEDLINTGAVNIGEALNKLPALGNTYSLANSGRFIGTAGLNILDLRNMGTDRTLVLVNGKRHVSSSAGSQSVDTNTIPSVWVERVEIVTGGASAVYGADAVTGVVNFILKDNIEGLNVSVTKGVSDLSDYNNEKATFSYGKNFDNGRGNAAFAVEYSGQDSLNALDHPWTDGSYSSLRNQAQTDANKDDPNFPDKIYTPNAGYYAINNAGVFSVGNGYVNTFNPDGTQRDIYIGDNVDGLLCADCDSFNLAQFDEIQPEFERYNVNFKVNYDVTEDLNAYFEAKYVNSEGESIGQPAFFFGDPRNTISIDNPYLDDSVRTLMEEANDGEGVDSINVLRMMTDLGRRIENNTRETTRFVAGLKGTVLEDWDLDASVVRGKTELERVNGANMILDNYSYALDAIEDDEGNIVCRSEAARADGCVPVNIMGFGAPSQEAIDYINTVSTGTSEITQTVVSASLANGALFEVPAGYVGMAFGVEYRKEESETIEPDNAEGTFFNALGEDKGEFDVNEVFAEATIPLVSDLPFVQDLVLDAAVRYADYSTIGDATSWKLGLDWTVNDQVRLRFTQSEALRAPNIGEIFGAPSQTFYNVDDPCLADNLNDLQNSDTRRANCAALGVPVGFESDYDSQTLEGLQSGNRDVKGEESTSTTIGLVYQPDFIENAVLTVDYWKIELEDAISTIASQEILDRCVDSTSGIENQYCDLITRDANSEITLIQNSVLNVSGQEASGIDFELAYDFDALEGSFATRLIGTYLIERKEFPFQDEPEEFIEYAGTTGEAEWQANINIEYSYERFYTSLSTRYIEQVSLYTEQELEDNPNPSSLMNYGTYIISDITVGYNFDNGMGVKLGVDNVFNRELPYGTRGTGSGSASYDNIGRFGYVNLSYDF</sequence>
<evidence type="ECO:0000259" key="12">
    <source>
        <dbReference type="Pfam" id="PF07715"/>
    </source>
</evidence>
<protein>
    <submittedName>
        <fullName evidence="13">TonB-dependent receptor</fullName>
    </submittedName>
</protein>